<dbReference type="Gene3D" id="3.40.50.1010">
    <property type="entry name" value="5'-nuclease"/>
    <property type="match status" value="1"/>
</dbReference>
<evidence type="ECO:0000256" key="1">
    <source>
        <dbReference type="ARBA" id="ARBA00022649"/>
    </source>
</evidence>
<comment type="function">
    <text evidence="5">Toxic component of a toxin-antitoxin (TA) system. An RNase.</text>
</comment>
<keyword evidence="1 5" id="KW-1277">Toxin-antitoxin system</keyword>
<dbReference type="InterPro" id="IPR002716">
    <property type="entry name" value="PIN_dom"/>
</dbReference>
<keyword evidence="3 5" id="KW-0479">Metal-binding</keyword>
<sequence>MRNTSSINWAFDTNVLVYLLDRKSPHHSLAVEAFKSAESQEKEIIIAQQNLVELIQVLTTWYRLSLRRAVAQAEKAADRNVTLITPLPHTFSTYLDLCKKSNKPKNHFDLYLAATLLNNDVTTLITNDPSGFKTVKELTVLSLAEFT</sequence>
<dbReference type="SUPFAM" id="SSF88723">
    <property type="entry name" value="PIN domain-like"/>
    <property type="match status" value="1"/>
</dbReference>
<keyword evidence="2 5" id="KW-0540">Nuclease</keyword>
<dbReference type="AlphaFoldDB" id="A0A1G1VME3"/>
<dbReference type="EMBL" id="MHCI01000014">
    <property type="protein sequence ID" value="OGY16569.1"/>
    <property type="molecule type" value="Genomic_DNA"/>
</dbReference>
<keyword evidence="5" id="KW-0800">Toxin</keyword>
<dbReference type="Proteomes" id="UP000179069">
    <property type="component" value="Unassembled WGS sequence"/>
</dbReference>
<evidence type="ECO:0000256" key="4">
    <source>
        <dbReference type="ARBA" id="ARBA00022801"/>
    </source>
</evidence>
<organism evidence="7 8">
    <name type="scientific">Candidatus Chisholmbacteria bacterium RIFCSPHIGHO2_01_FULL_49_18</name>
    <dbReference type="NCBI Taxonomy" id="1797590"/>
    <lineage>
        <taxon>Bacteria</taxon>
        <taxon>Candidatus Chisholmiibacteriota</taxon>
    </lineage>
</organism>
<dbReference type="GO" id="GO:0004540">
    <property type="term" value="F:RNA nuclease activity"/>
    <property type="evidence" value="ECO:0007669"/>
    <property type="project" value="InterPro"/>
</dbReference>
<dbReference type="EC" id="3.1.-.-" evidence="5"/>
<dbReference type="GO" id="GO:0016787">
    <property type="term" value="F:hydrolase activity"/>
    <property type="evidence" value="ECO:0007669"/>
    <property type="project" value="UniProtKB-KW"/>
</dbReference>
<evidence type="ECO:0000313" key="7">
    <source>
        <dbReference type="EMBL" id="OGY16569.1"/>
    </source>
</evidence>
<dbReference type="GO" id="GO:0000287">
    <property type="term" value="F:magnesium ion binding"/>
    <property type="evidence" value="ECO:0007669"/>
    <property type="project" value="UniProtKB-UniRule"/>
</dbReference>
<feature type="domain" description="PIN" evidence="6">
    <location>
        <begin position="11"/>
        <end position="136"/>
    </location>
</feature>
<feature type="binding site" evidence="5">
    <location>
        <position position="12"/>
    </location>
    <ligand>
        <name>Mg(2+)</name>
        <dbReference type="ChEBI" id="CHEBI:18420"/>
    </ligand>
</feature>
<dbReference type="HAMAP" id="MF_00265">
    <property type="entry name" value="VapC_Nob1"/>
    <property type="match status" value="1"/>
</dbReference>
<evidence type="ECO:0000256" key="5">
    <source>
        <dbReference type="HAMAP-Rule" id="MF_00265"/>
    </source>
</evidence>
<feature type="binding site" evidence="5">
    <location>
        <position position="109"/>
    </location>
    <ligand>
        <name>Mg(2+)</name>
        <dbReference type="ChEBI" id="CHEBI:18420"/>
    </ligand>
</feature>
<evidence type="ECO:0000259" key="6">
    <source>
        <dbReference type="Pfam" id="PF01850"/>
    </source>
</evidence>
<dbReference type="GO" id="GO:0090729">
    <property type="term" value="F:toxin activity"/>
    <property type="evidence" value="ECO:0007669"/>
    <property type="project" value="UniProtKB-KW"/>
</dbReference>
<accession>A0A1G1VME3</accession>
<evidence type="ECO:0000256" key="3">
    <source>
        <dbReference type="ARBA" id="ARBA00022723"/>
    </source>
</evidence>
<comment type="caution">
    <text evidence="7">The sequence shown here is derived from an EMBL/GenBank/DDBJ whole genome shotgun (WGS) entry which is preliminary data.</text>
</comment>
<evidence type="ECO:0000256" key="2">
    <source>
        <dbReference type="ARBA" id="ARBA00022722"/>
    </source>
</evidence>
<keyword evidence="5" id="KW-0460">Magnesium</keyword>
<dbReference type="CDD" id="cd09854">
    <property type="entry name" value="PIN_VapC-like"/>
    <property type="match status" value="1"/>
</dbReference>
<dbReference type="Pfam" id="PF01850">
    <property type="entry name" value="PIN"/>
    <property type="match status" value="1"/>
</dbReference>
<comment type="similarity">
    <text evidence="5">Belongs to the PINc/VapC protein family.</text>
</comment>
<name>A0A1G1VME3_9BACT</name>
<protein>
    <recommendedName>
        <fullName evidence="5">Ribonuclease VapC</fullName>
        <shortName evidence="5">RNase VapC</shortName>
        <ecNumber evidence="5">3.1.-.-</ecNumber>
    </recommendedName>
    <alternativeName>
        <fullName evidence="5">Toxin VapC</fullName>
    </alternativeName>
</protein>
<keyword evidence="4 5" id="KW-0378">Hydrolase</keyword>
<gene>
    <name evidence="5" type="primary">vapC</name>
    <name evidence="7" type="ORF">A2785_03180</name>
</gene>
<comment type="cofactor">
    <cofactor evidence="5">
        <name>Mg(2+)</name>
        <dbReference type="ChEBI" id="CHEBI:18420"/>
    </cofactor>
</comment>
<reference evidence="7 8" key="1">
    <citation type="journal article" date="2016" name="Nat. Commun.">
        <title>Thousands of microbial genomes shed light on interconnected biogeochemical processes in an aquifer system.</title>
        <authorList>
            <person name="Anantharaman K."/>
            <person name="Brown C.T."/>
            <person name="Hug L.A."/>
            <person name="Sharon I."/>
            <person name="Castelle C.J."/>
            <person name="Probst A.J."/>
            <person name="Thomas B.C."/>
            <person name="Singh A."/>
            <person name="Wilkins M.J."/>
            <person name="Karaoz U."/>
            <person name="Brodie E.L."/>
            <person name="Williams K.H."/>
            <person name="Hubbard S.S."/>
            <person name="Banfield J.F."/>
        </authorList>
    </citation>
    <scope>NUCLEOTIDE SEQUENCE [LARGE SCALE GENOMIC DNA]</scope>
</reference>
<evidence type="ECO:0000313" key="8">
    <source>
        <dbReference type="Proteomes" id="UP000179069"/>
    </source>
</evidence>
<dbReference type="InterPro" id="IPR029060">
    <property type="entry name" value="PIN-like_dom_sf"/>
</dbReference>
<dbReference type="InterPro" id="IPR022907">
    <property type="entry name" value="VapC_family"/>
</dbReference>
<proteinExistence type="inferred from homology"/>